<evidence type="ECO:0008006" key="3">
    <source>
        <dbReference type="Google" id="ProtNLM"/>
    </source>
</evidence>
<evidence type="ECO:0000313" key="1">
    <source>
        <dbReference type="EMBL" id="NVO57946.1"/>
    </source>
</evidence>
<dbReference type="Proteomes" id="UP000630805">
    <property type="component" value="Unassembled WGS sequence"/>
</dbReference>
<dbReference type="RefSeq" id="WP_176867010.1">
    <property type="nucleotide sequence ID" value="NZ_JABXWT010000016.1"/>
</dbReference>
<reference evidence="1 2" key="1">
    <citation type="submission" date="2020-06" db="EMBL/GenBank/DDBJ databases">
        <authorList>
            <person name="Cao W.R."/>
        </authorList>
    </citation>
    <scope>NUCLEOTIDE SEQUENCE [LARGE SCALE GENOMIC DNA]</scope>
    <source>
        <strain evidence="1 2">B1Z28</strain>
    </source>
</reference>
<comment type="caution">
    <text evidence="1">The sequence shown here is derived from an EMBL/GenBank/DDBJ whole genome shotgun (WGS) entry which is preliminary data.</text>
</comment>
<evidence type="ECO:0000313" key="2">
    <source>
        <dbReference type="Proteomes" id="UP000630805"/>
    </source>
</evidence>
<gene>
    <name evidence="1" type="ORF">HW561_19285</name>
</gene>
<organism evidence="1 2">
    <name type="scientific">Ruegeria haliotis</name>
    <dbReference type="NCBI Taxonomy" id="2747601"/>
    <lineage>
        <taxon>Bacteria</taxon>
        <taxon>Pseudomonadati</taxon>
        <taxon>Pseudomonadota</taxon>
        <taxon>Alphaproteobacteria</taxon>
        <taxon>Rhodobacterales</taxon>
        <taxon>Roseobacteraceae</taxon>
        <taxon>Ruegeria</taxon>
    </lineage>
</organism>
<protein>
    <recommendedName>
        <fullName evidence="3">Secreted protein</fullName>
    </recommendedName>
</protein>
<dbReference type="EMBL" id="JABXWT010000016">
    <property type="protein sequence ID" value="NVO57946.1"/>
    <property type="molecule type" value="Genomic_DNA"/>
</dbReference>
<accession>A0ABX2PWD0</accession>
<sequence>MAIIRIELFVCSIALVFVFATEALSDNLPKPVSCEKGHVHPDDRSGQVSYSLAQIDQFHLVRKRCEVQNLCSFELYYTPTRGELQAVASNVLIRDVCADIVETVEEISASDGINIPFSGPSSWAKALVVSYEITAETDTIGMIRTVIINKQILFDDFGNLPVESASGPGWNGHTILTSASHIWFSDKVEVR</sequence>
<name>A0ABX2PWD0_9RHOB</name>
<keyword evidence="2" id="KW-1185">Reference proteome</keyword>
<proteinExistence type="predicted"/>